<evidence type="ECO:0000313" key="12">
    <source>
        <dbReference type="Proteomes" id="UP000281985"/>
    </source>
</evidence>
<evidence type="ECO:0000256" key="1">
    <source>
        <dbReference type="ARBA" id="ARBA00000085"/>
    </source>
</evidence>
<dbReference type="PANTHER" id="PTHR41523:SF8">
    <property type="entry name" value="ETHYLENE RESPONSE SENSOR PROTEIN"/>
    <property type="match status" value="1"/>
</dbReference>
<dbReference type="PROSITE" id="PS50109">
    <property type="entry name" value="HIS_KIN"/>
    <property type="match status" value="1"/>
</dbReference>
<dbReference type="InterPro" id="IPR036890">
    <property type="entry name" value="HATPase_C_sf"/>
</dbReference>
<keyword evidence="8" id="KW-0175">Coiled coil</keyword>
<dbReference type="Gene3D" id="1.25.40.10">
    <property type="entry name" value="Tetratricopeptide repeat domain"/>
    <property type="match status" value="2"/>
</dbReference>
<proteinExistence type="predicted"/>
<evidence type="ECO:0000256" key="6">
    <source>
        <dbReference type="ARBA" id="ARBA00022777"/>
    </source>
</evidence>
<dbReference type="Gene3D" id="3.30.450.20">
    <property type="entry name" value="PAS domain"/>
    <property type="match status" value="1"/>
</dbReference>
<evidence type="ECO:0000256" key="9">
    <source>
        <dbReference type="SAM" id="Phobius"/>
    </source>
</evidence>
<dbReference type="AlphaFoldDB" id="A0A3M0FZ53"/>
<comment type="caution">
    <text evidence="11">The sequence shown here is derived from an EMBL/GenBank/DDBJ whole genome shotgun (WGS) entry which is preliminary data.</text>
</comment>
<evidence type="ECO:0000256" key="4">
    <source>
        <dbReference type="ARBA" id="ARBA00022679"/>
    </source>
</evidence>
<reference evidence="11 12" key="1">
    <citation type="submission" date="2018-10" db="EMBL/GenBank/DDBJ databases">
        <title>Dokdonia luteus sp. nov., isolated from sea water.</title>
        <authorList>
            <person name="Zhou L.Y."/>
            <person name="Du Z.J."/>
        </authorList>
    </citation>
    <scope>NUCLEOTIDE SEQUENCE [LARGE SCALE GENOMIC DNA]</scope>
    <source>
        <strain evidence="11 12">SH27</strain>
    </source>
</reference>
<keyword evidence="3" id="KW-0597">Phosphoprotein</keyword>
<keyword evidence="4" id="KW-0808">Transferase</keyword>
<protein>
    <recommendedName>
        <fullName evidence="2">histidine kinase</fullName>
        <ecNumber evidence="2">2.7.13.3</ecNumber>
    </recommendedName>
</protein>
<dbReference type="GO" id="GO:0004673">
    <property type="term" value="F:protein histidine kinase activity"/>
    <property type="evidence" value="ECO:0007669"/>
    <property type="project" value="UniProtKB-EC"/>
</dbReference>
<organism evidence="11 12">
    <name type="scientific">Dokdonia sinensis</name>
    <dbReference type="NCBI Taxonomy" id="2479847"/>
    <lineage>
        <taxon>Bacteria</taxon>
        <taxon>Pseudomonadati</taxon>
        <taxon>Bacteroidota</taxon>
        <taxon>Flavobacteriia</taxon>
        <taxon>Flavobacteriales</taxon>
        <taxon>Flavobacteriaceae</taxon>
        <taxon>Dokdonia</taxon>
    </lineage>
</organism>
<name>A0A3M0FZ53_9FLAO</name>
<dbReference type="InterPro" id="IPR005467">
    <property type="entry name" value="His_kinase_dom"/>
</dbReference>
<dbReference type="Pfam" id="PF13181">
    <property type="entry name" value="TPR_8"/>
    <property type="match status" value="1"/>
</dbReference>
<dbReference type="SUPFAM" id="SSF55874">
    <property type="entry name" value="ATPase domain of HSP90 chaperone/DNA topoisomerase II/histidine kinase"/>
    <property type="match status" value="1"/>
</dbReference>
<dbReference type="InterPro" id="IPR019734">
    <property type="entry name" value="TPR_rpt"/>
</dbReference>
<dbReference type="PANTHER" id="PTHR41523">
    <property type="entry name" value="TWO-COMPONENT SYSTEM SENSOR PROTEIN"/>
    <property type="match status" value="1"/>
</dbReference>
<accession>A0A3M0FZ53</accession>
<evidence type="ECO:0000259" key="10">
    <source>
        <dbReference type="PROSITE" id="PS50109"/>
    </source>
</evidence>
<feature type="coiled-coil region" evidence="8">
    <location>
        <begin position="395"/>
        <end position="422"/>
    </location>
</feature>
<keyword evidence="9" id="KW-1133">Transmembrane helix</keyword>
<dbReference type="Gene3D" id="3.30.565.10">
    <property type="entry name" value="Histidine kinase-like ATPase, C-terminal domain"/>
    <property type="match status" value="1"/>
</dbReference>
<dbReference type="Proteomes" id="UP000281985">
    <property type="component" value="Unassembled WGS sequence"/>
</dbReference>
<dbReference type="InterPro" id="IPR011990">
    <property type="entry name" value="TPR-like_helical_dom_sf"/>
</dbReference>
<dbReference type="OrthoDB" id="9767435at2"/>
<feature type="transmembrane region" description="Helical" evidence="9">
    <location>
        <begin position="433"/>
        <end position="453"/>
    </location>
</feature>
<keyword evidence="12" id="KW-1185">Reference proteome</keyword>
<gene>
    <name evidence="11" type="ORF">EAX61_10355</name>
</gene>
<evidence type="ECO:0000256" key="7">
    <source>
        <dbReference type="ARBA" id="ARBA00022840"/>
    </source>
</evidence>
<dbReference type="EMBL" id="REFV01000009">
    <property type="protein sequence ID" value="RMB58011.1"/>
    <property type="molecule type" value="Genomic_DNA"/>
</dbReference>
<dbReference type="GO" id="GO:0005524">
    <property type="term" value="F:ATP binding"/>
    <property type="evidence" value="ECO:0007669"/>
    <property type="project" value="UniProtKB-KW"/>
</dbReference>
<keyword evidence="5" id="KW-0547">Nucleotide-binding</keyword>
<sequence>MKKYLFFFLVLALTFFPFLKGFSQNNQLAKDIEFSKRKIDSIFNTGNIYDSKSFIDKLINEAKKRNDINSECEGYIFLSSYCRMTGDMSNAKKYAGQATSIEGISALNRTKSQLYLSIAYTESGEYQNAIDIGLKTLKDDKSDSDLICVLYNNIAAAYFNLEDEESALHYYLKSIEESKKHKTQQALLMELNSTQGLSWLYIDRKDYKKAETYLLSALNIAIKKNLSTQKAQIDRILGRVYTDLNNFEKALYHQTESLNHAINTGYNLMAFDLSNQISWTYLKQGNTSLSRDFSKQALYYAQLTQDTLAVNSATMGLAEAETSLGNLNIASSLLENISNDTINRERWPSYLITQLYDAHINLAEAQGNYKTSFYILIKQKKYQDSIKSARYNNDVVQIETRYQTEKKEKENLQLKAEKAAQAELLAQESKRKWQLGGGLGTAVVGLGIFAFFYRKTKKQNTVIENLQKELHHRVKNNLAIIDSFIQVAKDDIEDPAVDEKLTDLQNRIDSINQVHYQLYESKDVTHLDMREYINTLSTNVSQAFANTDVVIEKNIGQGLKIEPDKSFPLGLIINEFLTNSYKYAFTDRGGKININLKSVDNQYHLTLKDDGAGLPDGFDLKKDTSFGMRIMKLLSQQINGTFELANNNGLQLDIQFPR</sequence>
<dbReference type="EC" id="2.7.13.3" evidence="2"/>
<evidence type="ECO:0000256" key="5">
    <source>
        <dbReference type="ARBA" id="ARBA00022741"/>
    </source>
</evidence>
<evidence type="ECO:0000256" key="3">
    <source>
        <dbReference type="ARBA" id="ARBA00022553"/>
    </source>
</evidence>
<evidence type="ECO:0000256" key="8">
    <source>
        <dbReference type="SAM" id="Coils"/>
    </source>
</evidence>
<dbReference type="Pfam" id="PF07568">
    <property type="entry name" value="HisKA_2"/>
    <property type="match status" value="1"/>
</dbReference>
<dbReference type="InterPro" id="IPR003594">
    <property type="entry name" value="HATPase_dom"/>
</dbReference>
<comment type="catalytic activity">
    <reaction evidence="1">
        <text>ATP + protein L-histidine = ADP + protein N-phospho-L-histidine.</text>
        <dbReference type="EC" id="2.7.13.3"/>
    </reaction>
</comment>
<dbReference type="SUPFAM" id="SSF48452">
    <property type="entry name" value="TPR-like"/>
    <property type="match status" value="2"/>
</dbReference>
<dbReference type="SMART" id="SM00387">
    <property type="entry name" value="HATPase_c"/>
    <property type="match status" value="1"/>
</dbReference>
<keyword evidence="6" id="KW-0418">Kinase</keyword>
<feature type="domain" description="Histidine kinase" evidence="10">
    <location>
        <begin position="469"/>
        <end position="658"/>
    </location>
</feature>
<evidence type="ECO:0000313" key="11">
    <source>
        <dbReference type="EMBL" id="RMB58011.1"/>
    </source>
</evidence>
<dbReference type="SMART" id="SM00028">
    <property type="entry name" value="TPR"/>
    <property type="match status" value="2"/>
</dbReference>
<keyword evidence="7" id="KW-0067">ATP-binding</keyword>
<keyword evidence="9" id="KW-0472">Membrane</keyword>
<dbReference type="Pfam" id="PF02518">
    <property type="entry name" value="HATPase_c"/>
    <property type="match status" value="1"/>
</dbReference>
<dbReference type="RefSeq" id="WP_121917614.1">
    <property type="nucleotide sequence ID" value="NZ_REFV01000009.1"/>
</dbReference>
<evidence type="ECO:0000256" key="2">
    <source>
        <dbReference type="ARBA" id="ARBA00012438"/>
    </source>
</evidence>
<dbReference type="InterPro" id="IPR011495">
    <property type="entry name" value="Sig_transdc_His_kin_sub2_dim/P"/>
</dbReference>
<keyword evidence="9" id="KW-0812">Transmembrane</keyword>